<name>A0AAN6RBX3_9PLEO</name>
<organism evidence="1 2">
    <name type="scientific">Pseudopithomyces chartarum</name>
    <dbReference type="NCBI Taxonomy" id="1892770"/>
    <lineage>
        <taxon>Eukaryota</taxon>
        <taxon>Fungi</taxon>
        <taxon>Dikarya</taxon>
        <taxon>Ascomycota</taxon>
        <taxon>Pezizomycotina</taxon>
        <taxon>Dothideomycetes</taxon>
        <taxon>Pleosporomycetidae</taxon>
        <taxon>Pleosporales</taxon>
        <taxon>Massarineae</taxon>
        <taxon>Didymosphaeriaceae</taxon>
        <taxon>Pseudopithomyces</taxon>
    </lineage>
</organism>
<dbReference type="EMBL" id="WVTA01000017">
    <property type="protein sequence ID" value="KAK3200827.1"/>
    <property type="molecule type" value="Genomic_DNA"/>
</dbReference>
<proteinExistence type="predicted"/>
<evidence type="ECO:0000313" key="1">
    <source>
        <dbReference type="EMBL" id="KAK3200827.1"/>
    </source>
</evidence>
<dbReference type="AlphaFoldDB" id="A0AAN6RBX3"/>
<reference evidence="1 2" key="1">
    <citation type="submission" date="2021-02" db="EMBL/GenBank/DDBJ databases">
        <title>Genome assembly of Pseudopithomyces chartarum.</title>
        <authorList>
            <person name="Jauregui R."/>
            <person name="Singh J."/>
            <person name="Voisey C."/>
        </authorList>
    </citation>
    <scope>NUCLEOTIDE SEQUENCE [LARGE SCALE GENOMIC DNA]</scope>
    <source>
        <strain evidence="1 2">AGR01</strain>
    </source>
</reference>
<evidence type="ECO:0000313" key="2">
    <source>
        <dbReference type="Proteomes" id="UP001280581"/>
    </source>
</evidence>
<protein>
    <submittedName>
        <fullName evidence="1">Uncharacterized protein</fullName>
    </submittedName>
</protein>
<sequence length="367" mass="42384">MQRLIQLGETWDCKDHRIEGRSVLDEVVSRPDLGNAMNMLSGQGTAFASMWGSCNIRDYWIAACTAIELKRFDVACKLFEMDWERWDYPNRIDIQILVFKALLEASKERQFGLVRKMLDRKEFFVPTRFGRYKRVNLWLRACEEGEKPLLCILLERSLLVNAQAPWVDEFLNASIAGDTKIGATLLDQEVETGKAVEDYQALIILKEAAPCSQSFEMIRYLLQWQVIRLDGLYKYRELATCIESAAKYGNHKYLEVLASYGVPLGERSFYTSFNCAPPIIAAKAFRQTETVRELLQLGVPDADPLDSIFAQHFASGEYPCDPQPCQFSHNIHIEAMVKELKIHKKYSWDPYQAYMNHDQTSILYDQW</sequence>
<gene>
    <name evidence="1" type="ORF">GRF29_213g97765</name>
</gene>
<keyword evidence="2" id="KW-1185">Reference proteome</keyword>
<dbReference type="Proteomes" id="UP001280581">
    <property type="component" value="Unassembled WGS sequence"/>
</dbReference>
<dbReference type="SUPFAM" id="SSF48403">
    <property type="entry name" value="Ankyrin repeat"/>
    <property type="match status" value="1"/>
</dbReference>
<accession>A0AAN6RBX3</accession>
<comment type="caution">
    <text evidence="1">The sequence shown here is derived from an EMBL/GenBank/DDBJ whole genome shotgun (WGS) entry which is preliminary data.</text>
</comment>
<dbReference type="InterPro" id="IPR036770">
    <property type="entry name" value="Ankyrin_rpt-contain_sf"/>
</dbReference>
<dbReference type="Gene3D" id="1.25.40.20">
    <property type="entry name" value="Ankyrin repeat-containing domain"/>
    <property type="match status" value="1"/>
</dbReference>